<dbReference type="SUPFAM" id="SSF141868">
    <property type="entry name" value="EAL domain-like"/>
    <property type="match status" value="1"/>
</dbReference>
<dbReference type="AlphaFoldDB" id="A0AA47KMC3"/>
<dbReference type="RefSeq" id="WP_269579753.1">
    <property type="nucleotide sequence ID" value="NZ_CP114588.1"/>
</dbReference>
<evidence type="ECO:0000259" key="3">
    <source>
        <dbReference type="PROSITE" id="PS50883"/>
    </source>
</evidence>
<dbReference type="Pfam" id="PF00563">
    <property type="entry name" value="EAL"/>
    <property type="match status" value="1"/>
</dbReference>
<evidence type="ECO:0000313" key="5">
    <source>
        <dbReference type="Proteomes" id="UP001164748"/>
    </source>
</evidence>
<dbReference type="CDD" id="cd00156">
    <property type="entry name" value="REC"/>
    <property type="match status" value="1"/>
</dbReference>
<evidence type="ECO:0000256" key="1">
    <source>
        <dbReference type="PROSITE-ProRule" id="PRU00169"/>
    </source>
</evidence>
<gene>
    <name evidence="4" type="ORF">N8M53_05335</name>
</gene>
<dbReference type="InterPro" id="IPR050706">
    <property type="entry name" value="Cyclic-di-GMP_PDE-like"/>
</dbReference>
<dbReference type="SMART" id="SM00052">
    <property type="entry name" value="EAL"/>
    <property type="match status" value="1"/>
</dbReference>
<dbReference type="PANTHER" id="PTHR33121">
    <property type="entry name" value="CYCLIC DI-GMP PHOSPHODIESTERASE PDEF"/>
    <property type="match status" value="1"/>
</dbReference>
<dbReference type="PROSITE" id="PS50110">
    <property type="entry name" value="RESPONSE_REGULATORY"/>
    <property type="match status" value="1"/>
</dbReference>
<feature type="modified residue" description="4-aspartylphosphate" evidence="1">
    <location>
        <position position="57"/>
    </location>
</feature>
<dbReference type="PANTHER" id="PTHR33121:SF70">
    <property type="entry name" value="SIGNALING PROTEIN YKOW"/>
    <property type="match status" value="1"/>
</dbReference>
<sequence length="401" mass="44861">MSDFQQGILVVDDQKVVRHTLFLCLQNLGFTNVYQAENGREAKKLLNTHSIQCVFCDLNMPIEDGFEVLKFLDTQAYQGAIVLMSGEEEEVLASTANLARLYQLNIIECVAKPLSFATVKRLLAASERVLDIEANHAPHALPPLTAKLLKGYIDKGGLRAFFQPQISLSSGRLKGFEVLARLFKPDESMVFPDLFIPTAEKHIESITDLTKRVIECAYQDINQHGQDIATLSFAFNISAKVLEVPNFPQWLQATTAKYQLRPEQVICELTETAFTTDQATIDTQMLRLKMMKFKLSIDDFGTGYSSIAQLHSIPFDELKVDKRFVLDCLSNTKSAAVVEQSIQLAKAMGVNVVAEGIENQEVCDFVKALGCDIGQGYFYAKPEPLSVFDWRSVSIQRGNRE</sequence>
<dbReference type="InterPro" id="IPR035919">
    <property type="entry name" value="EAL_sf"/>
</dbReference>
<feature type="domain" description="EAL" evidence="3">
    <location>
        <begin position="142"/>
        <end position="396"/>
    </location>
</feature>
<dbReference type="Pfam" id="PF00072">
    <property type="entry name" value="Response_reg"/>
    <property type="match status" value="1"/>
</dbReference>
<dbReference type="InterPro" id="IPR001789">
    <property type="entry name" value="Sig_transdc_resp-reg_receiver"/>
</dbReference>
<dbReference type="GO" id="GO:0000160">
    <property type="term" value="P:phosphorelay signal transduction system"/>
    <property type="evidence" value="ECO:0007669"/>
    <property type="project" value="InterPro"/>
</dbReference>
<keyword evidence="1" id="KW-0597">Phosphoprotein</keyword>
<organism evidence="4 5">
    <name type="scientific">Salinivibrio kushneri</name>
    <dbReference type="NCBI Taxonomy" id="1908198"/>
    <lineage>
        <taxon>Bacteria</taxon>
        <taxon>Pseudomonadati</taxon>
        <taxon>Pseudomonadota</taxon>
        <taxon>Gammaproteobacteria</taxon>
        <taxon>Vibrionales</taxon>
        <taxon>Vibrionaceae</taxon>
        <taxon>Salinivibrio</taxon>
    </lineage>
</organism>
<evidence type="ECO:0000259" key="2">
    <source>
        <dbReference type="PROSITE" id="PS50110"/>
    </source>
</evidence>
<dbReference type="GO" id="GO:0071111">
    <property type="term" value="F:cyclic-guanylate-specific phosphodiesterase activity"/>
    <property type="evidence" value="ECO:0007669"/>
    <property type="project" value="InterPro"/>
</dbReference>
<dbReference type="EMBL" id="CP114588">
    <property type="protein sequence ID" value="WBA09621.1"/>
    <property type="molecule type" value="Genomic_DNA"/>
</dbReference>
<dbReference type="Gene3D" id="3.20.20.450">
    <property type="entry name" value="EAL domain"/>
    <property type="match status" value="1"/>
</dbReference>
<dbReference type="PROSITE" id="PS50883">
    <property type="entry name" value="EAL"/>
    <property type="match status" value="1"/>
</dbReference>
<accession>A0AA47KMC3</accession>
<feature type="domain" description="Response regulatory" evidence="2">
    <location>
        <begin position="7"/>
        <end position="127"/>
    </location>
</feature>
<dbReference type="Proteomes" id="UP001164748">
    <property type="component" value="Chromosome"/>
</dbReference>
<dbReference type="SMART" id="SM00448">
    <property type="entry name" value="REC"/>
    <property type="match status" value="1"/>
</dbReference>
<protein>
    <submittedName>
        <fullName evidence="4">EAL domain-containing response regulator</fullName>
    </submittedName>
</protein>
<dbReference type="InterPro" id="IPR011006">
    <property type="entry name" value="CheY-like_superfamily"/>
</dbReference>
<proteinExistence type="predicted"/>
<dbReference type="SUPFAM" id="SSF52172">
    <property type="entry name" value="CheY-like"/>
    <property type="match status" value="1"/>
</dbReference>
<dbReference type="Gene3D" id="3.40.50.2300">
    <property type="match status" value="1"/>
</dbReference>
<name>A0AA47KMC3_9GAMM</name>
<reference evidence="4" key="1">
    <citation type="submission" date="2022-09" db="EMBL/GenBank/DDBJ databases">
        <authorList>
            <person name="Li Z.-J."/>
        </authorList>
    </citation>
    <scope>NUCLEOTIDE SEQUENCE</scope>
    <source>
        <strain evidence="4">TGB11</strain>
    </source>
</reference>
<evidence type="ECO:0000313" key="4">
    <source>
        <dbReference type="EMBL" id="WBA09621.1"/>
    </source>
</evidence>
<dbReference type="InterPro" id="IPR001633">
    <property type="entry name" value="EAL_dom"/>
</dbReference>
<dbReference type="CDD" id="cd01948">
    <property type="entry name" value="EAL"/>
    <property type="match status" value="1"/>
</dbReference>